<dbReference type="EMBL" id="LR796644">
    <property type="protein sequence ID" value="CAB4156804.1"/>
    <property type="molecule type" value="Genomic_DNA"/>
</dbReference>
<evidence type="ECO:0000313" key="5">
    <source>
        <dbReference type="EMBL" id="CAB4160095.1"/>
    </source>
</evidence>
<dbReference type="EMBL" id="LR796961">
    <property type="protein sequence ID" value="CAB4178401.1"/>
    <property type="molecule type" value="Genomic_DNA"/>
</dbReference>
<protein>
    <submittedName>
        <fullName evidence="9">Oxoglutarate/iron-dependent dioxygenase</fullName>
    </submittedName>
</protein>
<keyword evidence="9" id="KW-0223">Dioxygenase</keyword>
<dbReference type="Gene3D" id="2.60.120.620">
    <property type="entry name" value="q2cbj1_9rhob like domain"/>
    <property type="match status" value="1"/>
</dbReference>
<dbReference type="GO" id="GO:0051213">
    <property type="term" value="F:dioxygenase activity"/>
    <property type="evidence" value="ECO:0007669"/>
    <property type="project" value="UniProtKB-KW"/>
</dbReference>
<gene>
    <name evidence="8" type="ORF">UFOVP1002_152</name>
    <name evidence="9" type="ORF">UFOVP1217_43</name>
    <name evidence="10" type="ORF">UFOVP1343_27</name>
    <name evidence="11" type="ORF">UFOVP1438_76</name>
    <name evidence="14" type="ORF">UFOVP1541_109</name>
    <name evidence="12" type="ORF">UFOVP1592_72</name>
    <name evidence="3" type="ORF">UFOVP465_121</name>
    <name evidence="4" type="ORF">UFOVP666_167</name>
    <name evidence="5" type="ORF">UFOVP727_56</name>
    <name evidence="13" type="ORF">UFOVP741_59</name>
    <name evidence="6" type="ORF">UFOVP819_7</name>
    <name evidence="7" type="ORF">UFOVP926_80</name>
</gene>
<accession>A0A6J5R3N1</accession>
<dbReference type="EMBL" id="LR798395">
    <property type="protein sequence ID" value="CAB5228989.1"/>
    <property type="molecule type" value="Genomic_DNA"/>
</dbReference>
<dbReference type="EMBL" id="LR797305">
    <property type="protein sequence ID" value="CAB4200120.1"/>
    <property type="molecule type" value="Genomic_DNA"/>
</dbReference>
<dbReference type="EMBL" id="LR796698">
    <property type="protein sequence ID" value="CAB4160095.1"/>
    <property type="molecule type" value="Genomic_DNA"/>
</dbReference>
<dbReference type="InterPro" id="IPR044862">
    <property type="entry name" value="Pro_4_hyd_alph_FE2OG_OXY"/>
</dbReference>
<evidence type="ECO:0000313" key="7">
    <source>
        <dbReference type="EMBL" id="CAB4172237.1"/>
    </source>
</evidence>
<keyword evidence="9" id="KW-0560">Oxidoreductase</keyword>
<dbReference type="EMBL" id="LR796443">
    <property type="protein sequence ID" value="CAB4145202.1"/>
    <property type="molecule type" value="Genomic_DNA"/>
</dbReference>
<dbReference type="EMBL" id="LR797452">
    <property type="protein sequence ID" value="CAB4217724.1"/>
    <property type="molecule type" value="Genomic_DNA"/>
</dbReference>
<feature type="compositionally biased region" description="Basic and acidic residues" evidence="1">
    <location>
        <begin position="334"/>
        <end position="343"/>
    </location>
</feature>
<evidence type="ECO:0000256" key="1">
    <source>
        <dbReference type="SAM" id="MobiDB-lite"/>
    </source>
</evidence>
<evidence type="ECO:0000313" key="4">
    <source>
        <dbReference type="EMBL" id="CAB4156804.1"/>
    </source>
</evidence>
<organism evidence="9">
    <name type="scientific">uncultured Caudovirales phage</name>
    <dbReference type="NCBI Taxonomy" id="2100421"/>
    <lineage>
        <taxon>Viruses</taxon>
        <taxon>Duplodnaviria</taxon>
        <taxon>Heunggongvirae</taxon>
        <taxon>Uroviricota</taxon>
        <taxon>Caudoviricetes</taxon>
        <taxon>Peduoviridae</taxon>
        <taxon>Maltschvirus</taxon>
        <taxon>Maltschvirus maltsch</taxon>
    </lineage>
</organism>
<feature type="domain" description="Fe2OG dioxygenase" evidence="2">
    <location>
        <begin position="118"/>
        <end position="257"/>
    </location>
</feature>
<evidence type="ECO:0000313" key="11">
    <source>
        <dbReference type="EMBL" id="CAB4213122.1"/>
    </source>
</evidence>
<feature type="region of interest" description="Disordered" evidence="1">
    <location>
        <begin position="334"/>
        <end position="353"/>
    </location>
</feature>
<dbReference type="EMBL" id="LR798341">
    <property type="protein sequence ID" value="CAB5225119.1"/>
    <property type="molecule type" value="Genomic_DNA"/>
</dbReference>
<dbReference type="EMBL" id="LR797177">
    <property type="protein sequence ID" value="CAB4191529.1"/>
    <property type="molecule type" value="Genomic_DNA"/>
</dbReference>
<evidence type="ECO:0000313" key="8">
    <source>
        <dbReference type="EMBL" id="CAB4178401.1"/>
    </source>
</evidence>
<dbReference type="PROSITE" id="PS51471">
    <property type="entry name" value="FE2OG_OXY"/>
    <property type="match status" value="1"/>
</dbReference>
<evidence type="ECO:0000313" key="6">
    <source>
        <dbReference type="EMBL" id="CAB4164311.1"/>
    </source>
</evidence>
<name>A0A6J5R3N1_9CAUD</name>
<evidence type="ECO:0000313" key="14">
    <source>
        <dbReference type="EMBL" id="CAB5228989.1"/>
    </source>
</evidence>
<evidence type="ECO:0000313" key="13">
    <source>
        <dbReference type="EMBL" id="CAB5225119.1"/>
    </source>
</evidence>
<reference evidence="9" key="1">
    <citation type="submission" date="2020-05" db="EMBL/GenBank/DDBJ databases">
        <authorList>
            <person name="Chiriac C."/>
            <person name="Salcher M."/>
            <person name="Ghai R."/>
            <person name="Kavagutti S V."/>
        </authorList>
    </citation>
    <scope>NUCLEOTIDE SEQUENCE</scope>
</reference>
<dbReference type="Pfam" id="PF13640">
    <property type="entry name" value="2OG-FeII_Oxy_3"/>
    <property type="match status" value="1"/>
</dbReference>
<evidence type="ECO:0000259" key="2">
    <source>
        <dbReference type="PROSITE" id="PS51471"/>
    </source>
</evidence>
<dbReference type="InterPro" id="IPR005123">
    <property type="entry name" value="Oxoglu/Fe-dep_dioxygenase_dom"/>
</dbReference>
<evidence type="ECO:0000313" key="12">
    <source>
        <dbReference type="EMBL" id="CAB4217724.1"/>
    </source>
</evidence>
<proteinExistence type="predicted"/>
<dbReference type="EMBL" id="LR796762">
    <property type="protein sequence ID" value="CAB4164311.1"/>
    <property type="molecule type" value="Genomic_DNA"/>
</dbReference>
<sequence length="353" mass="41187">MSDNNLFNGTTPEINKQSIAEIMDMPIERLGGGVVRFPSAVEIDREKISVWCDANAKKAHEQRWTYHKDRDGVTYATNEDGNKFSLEQIEEVPVRLLNPVEEDTDPEMIEIFRHWEDQIYKCLIKYIDEYPMVLGTLWWRSRGHLMRYDEGDYLGIHNDNDSNFRSTKGKRYVPKGQMQMRQVVAIMLYPNDCVNTEEEYDGTNYVGGNLFFPYLDVEITPKQGDIFIFPTNYMATHGVKTVTKGHRYGYLEFWSQGNSDESVCISVAEASEADGWCRPHWIDNLYDDYQQYCLYSEYLNPDKVDRANPVYQNRTLEGKDGQIQPYSHHKVFEDNKDRGKIDPDVLMSKIQKD</sequence>
<evidence type="ECO:0000313" key="10">
    <source>
        <dbReference type="EMBL" id="CAB4200120.1"/>
    </source>
</evidence>
<dbReference type="EMBL" id="LR796878">
    <property type="protein sequence ID" value="CAB4172237.1"/>
    <property type="molecule type" value="Genomic_DNA"/>
</dbReference>
<dbReference type="EMBL" id="LR797395">
    <property type="protein sequence ID" value="CAB4213122.1"/>
    <property type="molecule type" value="Genomic_DNA"/>
</dbReference>
<evidence type="ECO:0000313" key="3">
    <source>
        <dbReference type="EMBL" id="CAB4145202.1"/>
    </source>
</evidence>
<evidence type="ECO:0000313" key="9">
    <source>
        <dbReference type="EMBL" id="CAB4191529.1"/>
    </source>
</evidence>